<dbReference type="AlphaFoldDB" id="A0A9Q9EM08"/>
<gene>
    <name evidence="2" type="ORF">Slin15195_G082630</name>
</gene>
<keyword evidence="1" id="KW-0732">Signal</keyword>
<proteinExistence type="predicted"/>
<dbReference type="OrthoDB" id="5317242at2759"/>
<feature type="chain" id="PRO_5040432289" description="Cell wall protein PhiA" evidence="1">
    <location>
        <begin position="18"/>
        <end position="174"/>
    </location>
</feature>
<dbReference type="EMBL" id="CP099424">
    <property type="protein sequence ID" value="USW54944.1"/>
    <property type="molecule type" value="Genomic_DNA"/>
</dbReference>
<evidence type="ECO:0000313" key="2">
    <source>
        <dbReference type="EMBL" id="USW54944.1"/>
    </source>
</evidence>
<reference evidence="2" key="1">
    <citation type="submission" date="2022-06" db="EMBL/GenBank/DDBJ databases">
        <title>Complete genome sequences of two strains of the flax pathogen Septoria linicola.</title>
        <authorList>
            <person name="Lapalu N."/>
            <person name="Simon A."/>
            <person name="Demenou B."/>
            <person name="Paumier D."/>
            <person name="Guillot M.-P."/>
            <person name="Gout L."/>
            <person name="Valade R."/>
        </authorList>
    </citation>
    <scope>NUCLEOTIDE SEQUENCE</scope>
    <source>
        <strain evidence="2">SE15195</strain>
    </source>
</reference>
<protein>
    <recommendedName>
        <fullName evidence="4">Cell wall protein PhiA</fullName>
    </recommendedName>
</protein>
<name>A0A9Q9EM08_9PEZI</name>
<keyword evidence="3" id="KW-1185">Reference proteome</keyword>
<dbReference type="Proteomes" id="UP001056384">
    <property type="component" value="Chromosome 7"/>
</dbReference>
<sequence length="174" mass="18439">MRSSTVLAFLTSSLASALPAAQNLTNFFLVTTTSRNSAYNSSALPDVSATSLFDGDGASSDLYQLRLIAPGYNSLPRFNLSDNALHTIAYGAHGLGEYEYESTDVDAGEELDFDPTPEEASNLSLKDGFLLAVDGDCSGWTVCSGAHSQEVISWKGTDASCEARFIQAVSSAPY</sequence>
<evidence type="ECO:0008006" key="4">
    <source>
        <dbReference type="Google" id="ProtNLM"/>
    </source>
</evidence>
<accession>A0A9Q9EM08</accession>
<organism evidence="2 3">
    <name type="scientific">Septoria linicola</name>
    <dbReference type="NCBI Taxonomy" id="215465"/>
    <lineage>
        <taxon>Eukaryota</taxon>
        <taxon>Fungi</taxon>
        <taxon>Dikarya</taxon>
        <taxon>Ascomycota</taxon>
        <taxon>Pezizomycotina</taxon>
        <taxon>Dothideomycetes</taxon>
        <taxon>Dothideomycetidae</taxon>
        <taxon>Mycosphaerellales</taxon>
        <taxon>Mycosphaerellaceae</taxon>
        <taxon>Septoria</taxon>
    </lineage>
</organism>
<evidence type="ECO:0000313" key="3">
    <source>
        <dbReference type="Proteomes" id="UP001056384"/>
    </source>
</evidence>
<evidence type="ECO:0000256" key="1">
    <source>
        <dbReference type="SAM" id="SignalP"/>
    </source>
</evidence>
<feature type="signal peptide" evidence="1">
    <location>
        <begin position="1"/>
        <end position="17"/>
    </location>
</feature>